<dbReference type="PANTHER" id="PTHR43619:SF2">
    <property type="entry name" value="S-ADENOSYL-L-METHIONINE-DEPENDENT METHYLTRANSFERASES SUPERFAMILY PROTEIN"/>
    <property type="match status" value="1"/>
</dbReference>
<organism evidence="3 4">
    <name type="scientific">Mycolicibacterium litorale</name>
    <dbReference type="NCBI Taxonomy" id="758802"/>
    <lineage>
        <taxon>Bacteria</taxon>
        <taxon>Bacillati</taxon>
        <taxon>Actinomycetota</taxon>
        <taxon>Actinomycetes</taxon>
        <taxon>Mycobacteriales</taxon>
        <taxon>Mycobacteriaceae</taxon>
        <taxon>Mycolicibacterium</taxon>
    </lineage>
</organism>
<dbReference type="EMBL" id="AP023287">
    <property type="protein sequence ID" value="BCI53459.1"/>
    <property type="molecule type" value="Genomic_DNA"/>
</dbReference>
<evidence type="ECO:0000256" key="2">
    <source>
        <dbReference type="ARBA" id="ARBA00022679"/>
    </source>
</evidence>
<sequence length="277" mass="31102">MSVSKIHVDLSGPPQTMLDMLYGKALDADSPHPILNDTFAKTLVEQLDYDWQASAITRQRRRQVASIVVRGTQFDTWAREFLARHPQAVVLHLGCGLDSRVFRLDPGPGVQWYDVDYPDVISLRERLYPGRDHYHLVSASATDPSWLTAIPADRPGLLLAEGLSMYLPEAEGVALLRRVVERFPAGEIQLDFWSRLGMRAQKRTNRVITHSGSTLGWTVNRPEEVLAAVPGLRVISATSMFGADTVERLPKGHRRVAKVASRTPGLRKIIQFHRYGF</sequence>
<dbReference type="Gene3D" id="3.40.50.150">
    <property type="entry name" value="Vaccinia Virus protein VP39"/>
    <property type="match status" value="1"/>
</dbReference>
<dbReference type="SUPFAM" id="SSF53335">
    <property type="entry name" value="S-adenosyl-L-methionine-dependent methyltransferases"/>
    <property type="match status" value="1"/>
</dbReference>
<dbReference type="GO" id="GO:0032259">
    <property type="term" value="P:methylation"/>
    <property type="evidence" value="ECO:0007669"/>
    <property type="project" value="UniProtKB-KW"/>
</dbReference>
<dbReference type="PIRSF" id="PIRSF028177">
    <property type="entry name" value="Polyketide_synth_Omtfrase_TcmP"/>
    <property type="match status" value="1"/>
</dbReference>
<dbReference type="GO" id="GO:0008168">
    <property type="term" value="F:methyltransferase activity"/>
    <property type="evidence" value="ECO:0007669"/>
    <property type="project" value="UniProtKB-KW"/>
</dbReference>
<dbReference type="InterPro" id="IPR029063">
    <property type="entry name" value="SAM-dependent_MTases_sf"/>
</dbReference>
<evidence type="ECO:0000256" key="1">
    <source>
        <dbReference type="ARBA" id="ARBA00022603"/>
    </source>
</evidence>
<dbReference type="AlphaFoldDB" id="A0A6S6P4V2"/>
<gene>
    <name evidence="3" type="ORF">NIIDNTM18_27370</name>
</gene>
<proteinExistence type="predicted"/>
<keyword evidence="1 3" id="KW-0489">Methyltransferase</keyword>
<evidence type="ECO:0000313" key="4">
    <source>
        <dbReference type="Proteomes" id="UP000515734"/>
    </source>
</evidence>
<dbReference type="RefSeq" id="WP_185296137.1">
    <property type="nucleotide sequence ID" value="NZ_AP023287.1"/>
</dbReference>
<accession>A0A6S6P4V2</accession>
<evidence type="ECO:0000313" key="3">
    <source>
        <dbReference type="EMBL" id="BCI53459.1"/>
    </source>
</evidence>
<dbReference type="PANTHER" id="PTHR43619">
    <property type="entry name" value="S-ADENOSYL-L-METHIONINE-DEPENDENT METHYLTRANSFERASE YKTD-RELATED"/>
    <property type="match status" value="1"/>
</dbReference>
<dbReference type="InterPro" id="IPR007213">
    <property type="entry name" value="Ppm1/Ppm2/Tcmp"/>
</dbReference>
<name>A0A6S6P4V2_9MYCO</name>
<keyword evidence="2 3" id="KW-0808">Transferase</keyword>
<reference evidence="3 4" key="1">
    <citation type="submission" date="2020-07" db="EMBL/GenBank/DDBJ databases">
        <title>Complete genome sequence of Mycolicibacterium litorale like strain isolated from cardiac implantable electronic device infection.</title>
        <authorList>
            <person name="Fukano H."/>
            <person name="Miyama H."/>
            <person name="Hoshino Y."/>
        </authorList>
    </citation>
    <scope>NUCLEOTIDE SEQUENCE [LARGE SCALE GENOMIC DNA]</scope>
    <source>
        <strain evidence="3 4">NIIDNTM18</strain>
    </source>
</reference>
<dbReference type="Pfam" id="PF04072">
    <property type="entry name" value="LCM"/>
    <property type="match status" value="1"/>
</dbReference>
<protein>
    <submittedName>
        <fullName evidence="3">Putative O-methyltransferase</fullName>
    </submittedName>
</protein>
<dbReference type="InterPro" id="IPR016874">
    <property type="entry name" value="TcmP-like"/>
</dbReference>
<dbReference type="Proteomes" id="UP000515734">
    <property type="component" value="Chromosome"/>
</dbReference>